<name>A0ABR2KSY8_9EUKA</name>
<gene>
    <name evidence="1" type="ORF">M9Y10_022372</name>
</gene>
<keyword evidence="2" id="KW-1185">Reference proteome</keyword>
<dbReference type="EMBL" id="JAPFFF010000003">
    <property type="protein sequence ID" value="KAK8893943.1"/>
    <property type="molecule type" value="Genomic_DNA"/>
</dbReference>
<evidence type="ECO:0000313" key="2">
    <source>
        <dbReference type="Proteomes" id="UP001470230"/>
    </source>
</evidence>
<proteinExistence type="predicted"/>
<accession>A0ABR2KSY8</accession>
<reference evidence="1 2" key="1">
    <citation type="submission" date="2024-04" db="EMBL/GenBank/DDBJ databases">
        <title>Tritrichomonas musculus Genome.</title>
        <authorList>
            <person name="Alves-Ferreira E."/>
            <person name="Grigg M."/>
            <person name="Lorenzi H."/>
            <person name="Galac M."/>
        </authorList>
    </citation>
    <scope>NUCLEOTIDE SEQUENCE [LARGE SCALE GENOMIC DNA]</scope>
    <source>
        <strain evidence="1 2">EAF2021</strain>
    </source>
</reference>
<sequence length="150" mass="17449">MFRGPRLKSAPFAPFNRSFLPEHVMRKAGFVKNNDCPYERNTATKTTHHEFYKVTIDSMFGAPTPKILRLDTLRERFVISQTEKGRGRFVTFSQVKGVKQDIENPARAIIIPSDPKERDTSFTLENPDICKQFCQRLEKVIAEYREHQKS</sequence>
<protein>
    <submittedName>
        <fullName evidence="1">Uncharacterized protein</fullName>
    </submittedName>
</protein>
<organism evidence="1 2">
    <name type="scientific">Tritrichomonas musculus</name>
    <dbReference type="NCBI Taxonomy" id="1915356"/>
    <lineage>
        <taxon>Eukaryota</taxon>
        <taxon>Metamonada</taxon>
        <taxon>Parabasalia</taxon>
        <taxon>Tritrichomonadida</taxon>
        <taxon>Tritrichomonadidae</taxon>
        <taxon>Tritrichomonas</taxon>
    </lineage>
</organism>
<comment type="caution">
    <text evidence="1">The sequence shown here is derived from an EMBL/GenBank/DDBJ whole genome shotgun (WGS) entry which is preliminary data.</text>
</comment>
<evidence type="ECO:0000313" key="1">
    <source>
        <dbReference type="EMBL" id="KAK8893943.1"/>
    </source>
</evidence>
<dbReference type="Proteomes" id="UP001470230">
    <property type="component" value="Unassembled WGS sequence"/>
</dbReference>